<evidence type="ECO:0000259" key="4">
    <source>
        <dbReference type="Pfam" id="PF01509"/>
    </source>
</evidence>
<evidence type="ECO:0000256" key="2">
    <source>
        <dbReference type="ARBA" id="ARBA00022694"/>
    </source>
</evidence>
<reference evidence="7" key="1">
    <citation type="submission" date="2018-05" db="EMBL/GenBank/DDBJ databases">
        <authorList>
            <person name="Lanie J.A."/>
            <person name="Ng W.-L."/>
            <person name="Kazmierczak K.M."/>
            <person name="Andrzejewski T.M."/>
            <person name="Davidsen T.M."/>
            <person name="Wayne K.J."/>
            <person name="Tettelin H."/>
            <person name="Glass J.I."/>
            <person name="Rusch D."/>
            <person name="Podicherti R."/>
            <person name="Tsui H.-C.T."/>
            <person name="Winkler M.E."/>
        </authorList>
    </citation>
    <scope>NUCLEOTIDE SEQUENCE</scope>
</reference>
<dbReference type="Gene3D" id="3.30.2350.10">
    <property type="entry name" value="Pseudouridine synthase"/>
    <property type="match status" value="1"/>
</dbReference>
<evidence type="ECO:0000259" key="6">
    <source>
        <dbReference type="Pfam" id="PF16198"/>
    </source>
</evidence>
<feature type="domain" description="Pseudouridine synthase II N-terminal" evidence="4">
    <location>
        <begin position="20"/>
        <end position="167"/>
    </location>
</feature>
<dbReference type="Gene3D" id="2.30.130.10">
    <property type="entry name" value="PUA domain"/>
    <property type="match status" value="1"/>
</dbReference>
<gene>
    <name evidence="7" type="ORF">METZ01_LOCUS250784</name>
</gene>
<dbReference type="InterPro" id="IPR015240">
    <property type="entry name" value="tRNA_sdUridine_synth_fam1_C"/>
</dbReference>
<dbReference type="Pfam" id="PF09157">
    <property type="entry name" value="TruB-C_2"/>
    <property type="match status" value="1"/>
</dbReference>
<evidence type="ECO:0000256" key="3">
    <source>
        <dbReference type="ARBA" id="ARBA00023235"/>
    </source>
</evidence>
<dbReference type="FunFam" id="2.30.130.10:FF:000012">
    <property type="entry name" value="tRNA pseudouridine synthase B"/>
    <property type="match status" value="1"/>
</dbReference>
<dbReference type="SUPFAM" id="SSF55120">
    <property type="entry name" value="Pseudouridine synthase"/>
    <property type="match status" value="1"/>
</dbReference>
<dbReference type="InterPro" id="IPR014780">
    <property type="entry name" value="tRNA_psdUridine_synth_TruB"/>
</dbReference>
<dbReference type="InterPro" id="IPR036974">
    <property type="entry name" value="PUA_sf"/>
</dbReference>
<dbReference type="HAMAP" id="MF_01080">
    <property type="entry name" value="TruB_bact"/>
    <property type="match status" value="1"/>
</dbReference>
<dbReference type="EMBL" id="UINC01066836">
    <property type="protein sequence ID" value="SVB97930.1"/>
    <property type="molecule type" value="Genomic_DNA"/>
</dbReference>
<dbReference type="GO" id="GO:1990481">
    <property type="term" value="P:mRNA pseudouridine synthesis"/>
    <property type="evidence" value="ECO:0007669"/>
    <property type="project" value="TreeGrafter"/>
</dbReference>
<dbReference type="GO" id="GO:0160148">
    <property type="term" value="F:tRNA pseudouridine(55) synthase activity"/>
    <property type="evidence" value="ECO:0007669"/>
    <property type="project" value="UniProtKB-EC"/>
</dbReference>
<keyword evidence="2" id="KW-0819">tRNA processing</keyword>
<evidence type="ECO:0000313" key="7">
    <source>
        <dbReference type="EMBL" id="SVB97930.1"/>
    </source>
</evidence>
<sequence>MLLLDKPWGLTSNAALQKAKQLLDARKAGHTGSLDPIATGLLPLCFGESTKLSGLFLGADKTYWTRIRLGEKTATGDCEGDVIERKLVTVNQSALEVALSKFRGRIQQTPPMYSAVKVNGQPLYKLAREGIEIERQPRTVSVYELELKSFDGQDLELELKCSHGFYVRGLAQDLGDQLGCGGHVTSLRRLVVADLHVGDSVSLDDLENAPVGAGREKMLISIDQGLSHLPQIDLSMDAAFYLCRGQAVRASRLPKEGPVRLYAQEAGFLGIGMVTDDGRVAPRRLMQTMPRKA</sequence>
<dbReference type="GO" id="GO:0006400">
    <property type="term" value="P:tRNA modification"/>
    <property type="evidence" value="ECO:0007669"/>
    <property type="project" value="TreeGrafter"/>
</dbReference>
<dbReference type="CDD" id="cd21152">
    <property type="entry name" value="PUA_TruB_bacterial"/>
    <property type="match status" value="1"/>
</dbReference>
<dbReference type="EC" id="5.4.99.25" evidence="1"/>
<keyword evidence="3" id="KW-0413">Isomerase</keyword>
<dbReference type="InterPro" id="IPR020103">
    <property type="entry name" value="PsdUridine_synth_cat_dom_sf"/>
</dbReference>
<dbReference type="InterPro" id="IPR032819">
    <property type="entry name" value="TruB_C"/>
</dbReference>
<feature type="domain" description="tRNA pseudouridine synthase II TruB subfamily 1 C-terminal" evidence="5">
    <location>
        <begin position="230"/>
        <end position="286"/>
    </location>
</feature>
<dbReference type="SUPFAM" id="SSF88697">
    <property type="entry name" value="PUA domain-like"/>
    <property type="match status" value="1"/>
</dbReference>
<dbReference type="CDD" id="cd02573">
    <property type="entry name" value="PseudoU_synth_EcTruB"/>
    <property type="match status" value="1"/>
</dbReference>
<dbReference type="GO" id="GO:0003723">
    <property type="term" value="F:RNA binding"/>
    <property type="evidence" value="ECO:0007669"/>
    <property type="project" value="InterPro"/>
</dbReference>
<feature type="domain" description="tRNA pseudouridylate synthase B C-terminal" evidence="6">
    <location>
        <begin position="168"/>
        <end position="211"/>
    </location>
</feature>
<dbReference type="PANTHER" id="PTHR13767:SF2">
    <property type="entry name" value="PSEUDOURIDYLATE SYNTHASE TRUB1"/>
    <property type="match status" value="1"/>
</dbReference>
<dbReference type="Pfam" id="PF16198">
    <property type="entry name" value="TruB_C_2"/>
    <property type="match status" value="1"/>
</dbReference>
<organism evidence="7">
    <name type="scientific">marine metagenome</name>
    <dbReference type="NCBI Taxonomy" id="408172"/>
    <lineage>
        <taxon>unclassified sequences</taxon>
        <taxon>metagenomes</taxon>
        <taxon>ecological metagenomes</taxon>
    </lineage>
</organism>
<dbReference type="AlphaFoldDB" id="A0A382IE32"/>
<name>A0A382IE32_9ZZZZ</name>
<dbReference type="InterPro" id="IPR002501">
    <property type="entry name" value="PsdUridine_synth_N"/>
</dbReference>
<dbReference type="PANTHER" id="PTHR13767">
    <property type="entry name" value="TRNA-PSEUDOURIDINE SYNTHASE"/>
    <property type="match status" value="1"/>
</dbReference>
<dbReference type="Pfam" id="PF01509">
    <property type="entry name" value="TruB_N"/>
    <property type="match status" value="1"/>
</dbReference>
<dbReference type="NCBIfam" id="TIGR00431">
    <property type="entry name" value="TruB"/>
    <property type="match status" value="1"/>
</dbReference>
<accession>A0A382IE32</accession>
<proteinExistence type="inferred from homology"/>
<evidence type="ECO:0000259" key="5">
    <source>
        <dbReference type="Pfam" id="PF09157"/>
    </source>
</evidence>
<dbReference type="InterPro" id="IPR015947">
    <property type="entry name" value="PUA-like_sf"/>
</dbReference>
<evidence type="ECO:0000256" key="1">
    <source>
        <dbReference type="ARBA" id="ARBA00012787"/>
    </source>
</evidence>
<protein>
    <recommendedName>
        <fullName evidence="1">tRNA pseudouridine(55) synthase</fullName>
        <ecNumber evidence="1">5.4.99.25</ecNumber>
    </recommendedName>
</protein>